<dbReference type="PRINTS" id="PR00120">
    <property type="entry name" value="HATPASE"/>
</dbReference>
<keyword evidence="9" id="KW-1133">Transmembrane helix</keyword>
<keyword evidence="11" id="KW-0472">Membrane</keyword>
<sequence length="434" mass="48010">MSVIVKENDRDENTLYVKGAPEVILERCKYIMMADGSILPLDNNMKNIIFNDYVEKMAGEEALRTLGLAVRKELDPRISHYMGIDDNNNISKTLLKDPANFIKVEQDLTFLGLVGLMDPPRPECRPAIDSCHEAGISVIMITGDNKLTAEAIAKDLGIITTTPSSSSHSNKGGGAVSLTGREFDQLSDTDKTNVLRKCMDEQGGVFSRTEPKHKQVIVKILKKLGEVTAMTGDGVNDAPALKAADIGISMGIAGTEVAKEASDMTELIEGLDHESSVFNTSRLLDKMGKFIRAGRVVILLNGRQAGHKAVIVKVNENGTKSHPYGHCLVVGIEKHPQSVTKKMSMKKQDKRSRVKTFVKYVNFNHLIATRYTLPHDIDGKTLVTDEQMQTVDGRKQAKLSFAKLMKEKFQKPSLEKSGNKPSKDLVFLRRKLRF</sequence>
<gene>
    <name evidence="14" type="ORF">FOL47_006995</name>
</gene>
<dbReference type="GO" id="GO:0005886">
    <property type="term" value="C:plasma membrane"/>
    <property type="evidence" value="ECO:0007669"/>
    <property type="project" value="TreeGrafter"/>
</dbReference>
<dbReference type="Gene3D" id="3.40.50.1000">
    <property type="entry name" value="HAD superfamily/HAD-like"/>
    <property type="match status" value="1"/>
</dbReference>
<evidence type="ECO:0000256" key="1">
    <source>
        <dbReference type="ARBA" id="ARBA00004141"/>
    </source>
</evidence>
<evidence type="ECO:0000256" key="10">
    <source>
        <dbReference type="ARBA" id="ARBA00023065"/>
    </source>
</evidence>
<dbReference type="Pfam" id="PF13246">
    <property type="entry name" value="Cation_ATPase"/>
    <property type="match status" value="1"/>
</dbReference>
<evidence type="ECO:0000256" key="13">
    <source>
        <dbReference type="ARBA" id="ARBA00038148"/>
    </source>
</evidence>
<keyword evidence="4" id="KW-0547">Nucleotide-binding</keyword>
<dbReference type="InterPro" id="IPR023299">
    <property type="entry name" value="ATPase_P-typ_cyto_dom_N"/>
</dbReference>
<evidence type="ECO:0000256" key="2">
    <source>
        <dbReference type="ARBA" id="ARBA00009124"/>
    </source>
</evidence>
<dbReference type="GO" id="GO:0005840">
    <property type="term" value="C:ribosome"/>
    <property type="evidence" value="ECO:0007669"/>
    <property type="project" value="UniProtKB-KW"/>
</dbReference>
<comment type="similarity">
    <text evidence="13">Belongs to the cation transport ATPase (P-type) (TC 3.A.3) family.</text>
</comment>
<accession>A0A7J6N2E8</accession>
<evidence type="ECO:0000256" key="6">
    <source>
        <dbReference type="ARBA" id="ARBA00022842"/>
    </source>
</evidence>
<evidence type="ECO:0000256" key="7">
    <source>
        <dbReference type="ARBA" id="ARBA00022967"/>
    </source>
</evidence>
<dbReference type="InterPro" id="IPR038655">
    <property type="entry name" value="Ribosomal_eL27_sf"/>
</dbReference>
<dbReference type="InterPro" id="IPR023214">
    <property type="entry name" value="HAD_sf"/>
</dbReference>
<name>A0A7J6N2E8_PERCH</name>
<dbReference type="Gene3D" id="2.30.30.770">
    <property type="match status" value="1"/>
</dbReference>
<evidence type="ECO:0000256" key="11">
    <source>
        <dbReference type="ARBA" id="ARBA00023136"/>
    </source>
</evidence>
<keyword evidence="15" id="KW-1185">Reference proteome</keyword>
<evidence type="ECO:0000256" key="12">
    <source>
        <dbReference type="ARBA" id="ARBA00023274"/>
    </source>
</evidence>
<dbReference type="GO" id="GO:0003735">
    <property type="term" value="F:structural constituent of ribosome"/>
    <property type="evidence" value="ECO:0007669"/>
    <property type="project" value="InterPro"/>
</dbReference>
<keyword evidence="10" id="KW-0813">Transport</keyword>
<dbReference type="AlphaFoldDB" id="A0A7J6N2E8"/>
<keyword evidence="7" id="KW-1278">Translocase</keyword>
<dbReference type="GO" id="GO:0006412">
    <property type="term" value="P:translation"/>
    <property type="evidence" value="ECO:0007669"/>
    <property type="project" value="InterPro"/>
</dbReference>
<dbReference type="CDD" id="cd06090">
    <property type="entry name" value="KOW_RPL27"/>
    <property type="match status" value="1"/>
</dbReference>
<dbReference type="SUPFAM" id="SSF81660">
    <property type="entry name" value="Metal cation-transporting ATPase, ATP-binding domain N"/>
    <property type="match status" value="1"/>
</dbReference>
<dbReference type="SUPFAM" id="SSF56784">
    <property type="entry name" value="HAD-like"/>
    <property type="match status" value="1"/>
</dbReference>
<evidence type="ECO:0000256" key="9">
    <source>
        <dbReference type="ARBA" id="ARBA00022989"/>
    </source>
</evidence>
<dbReference type="GO" id="GO:0005524">
    <property type="term" value="F:ATP binding"/>
    <property type="evidence" value="ECO:0007669"/>
    <property type="project" value="UniProtKB-KW"/>
</dbReference>
<evidence type="ECO:0000256" key="4">
    <source>
        <dbReference type="ARBA" id="ARBA00022741"/>
    </source>
</evidence>
<comment type="subcellular location">
    <subcellularLocation>
        <location evidence="1">Membrane</location>
        <topology evidence="1">Multi-pass membrane protein</topology>
    </subcellularLocation>
</comment>
<organism evidence="14 15">
    <name type="scientific">Perkinsus chesapeaki</name>
    <name type="common">Clam parasite</name>
    <name type="synonym">Perkinsus andrewsi</name>
    <dbReference type="NCBI Taxonomy" id="330153"/>
    <lineage>
        <taxon>Eukaryota</taxon>
        <taxon>Sar</taxon>
        <taxon>Alveolata</taxon>
        <taxon>Perkinsozoa</taxon>
        <taxon>Perkinsea</taxon>
        <taxon>Perkinsida</taxon>
        <taxon>Perkinsidae</taxon>
        <taxon>Perkinsus</taxon>
    </lineage>
</organism>
<dbReference type="FunFam" id="3.40.50.1000:FF:000083">
    <property type="entry name" value="Sodium/potassium-transporting ATPase subunit alpha"/>
    <property type="match status" value="1"/>
</dbReference>
<dbReference type="GO" id="GO:0005388">
    <property type="term" value="F:P-type calcium transporter activity"/>
    <property type="evidence" value="ECO:0007669"/>
    <property type="project" value="TreeGrafter"/>
</dbReference>
<dbReference type="Gene3D" id="3.40.1110.10">
    <property type="entry name" value="Calcium-transporting ATPase, cytoplasmic domain N"/>
    <property type="match status" value="1"/>
</dbReference>
<dbReference type="PRINTS" id="PR00119">
    <property type="entry name" value="CATATPASE"/>
</dbReference>
<reference evidence="14 15" key="1">
    <citation type="submission" date="2020-04" db="EMBL/GenBank/DDBJ databases">
        <title>Perkinsus chesapeaki whole genome sequence.</title>
        <authorList>
            <person name="Bogema D.R."/>
        </authorList>
    </citation>
    <scope>NUCLEOTIDE SEQUENCE [LARGE SCALE GENOMIC DNA]</scope>
    <source>
        <strain evidence="14">ATCC PRA-425</strain>
    </source>
</reference>
<dbReference type="PANTHER" id="PTHR24093:SF506">
    <property type="entry name" value="CATION-TRANSPORTING ATPASE PMA1"/>
    <property type="match status" value="1"/>
</dbReference>
<keyword evidence="8" id="KW-0689">Ribosomal protein</keyword>
<dbReference type="Proteomes" id="UP000591131">
    <property type="component" value="Unassembled WGS sequence"/>
</dbReference>
<dbReference type="InterPro" id="IPR008991">
    <property type="entry name" value="Translation_prot_SH3-like_sf"/>
</dbReference>
<comment type="caution">
    <text evidence="14">The sequence shown here is derived from an EMBL/GenBank/DDBJ whole genome shotgun (WGS) entry which is preliminary data.</text>
</comment>
<evidence type="ECO:0000256" key="3">
    <source>
        <dbReference type="ARBA" id="ARBA00022692"/>
    </source>
</evidence>
<dbReference type="EMBL" id="JAAPAO010000004">
    <property type="protein sequence ID" value="KAF4678043.1"/>
    <property type="molecule type" value="Genomic_DNA"/>
</dbReference>
<dbReference type="PANTHER" id="PTHR24093">
    <property type="entry name" value="CATION TRANSPORTING ATPASE"/>
    <property type="match status" value="1"/>
</dbReference>
<dbReference type="InterPro" id="IPR036412">
    <property type="entry name" value="HAD-like_sf"/>
</dbReference>
<keyword evidence="5" id="KW-0067">ATP-binding</keyword>
<comment type="similarity">
    <text evidence="2">Belongs to the eukaryotic ribosomal protein eL27 family.</text>
</comment>
<evidence type="ECO:0000256" key="5">
    <source>
        <dbReference type="ARBA" id="ARBA00022840"/>
    </source>
</evidence>
<dbReference type="NCBIfam" id="TIGR01494">
    <property type="entry name" value="ATPase_P-type"/>
    <property type="match status" value="1"/>
</dbReference>
<keyword evidence="6" id="KW-0460">Magnesium</keyword>
<protein>
    <recommendedName>
        <fullName evidence="16">60S ribosomal protein L27</fullName>
    </recommendedName>
</protein>
<evidence type="ECO:0000313" key="15">
    <source>
        <dbReference type="Proteomes" id="UP000591131"/>
    </source>
</evidence>
<evidence type="ECO:0000256" key="8">
    <source>
        <dbReference type="ARBA" id="ARBA00022980"/>
    </source>
</evidence>
<evidence type="ECO:0008006" key="16">
    <source>
        <dbReference type="Google" id="ProtNLM"/>
    </source>
</evidence>
<keyword evidence="12" id="KW-0687">Ribonucleoprotein</keyword>
<proteinExistence type="inferred from homology"/>
<dbReference type="InterPro" id="IPR001757">
    <property type="entry name" value="P_typ_ATPase"/>
</dbReference>
<dbReference type="GO" id="GO:0016887">
    <property type="term" value="F:ATP hydrolysis activity"/>
    <property type="evidence" value="ECO:0007669"/>
    <property type="project" value="InterPro"/>
</dbReference>
<keyword evidence="3" id="KW-0812">Transmembrane</keyword>
<keyword evidence="10" id="KW-0406">Ion transport</keyword>
<evidence type="ECO:0000313" key="14">
    <source>
        <dbReference type="EMBL" id="KAF4678043.1"/>
    </source>
</evidence>
<dbReference type="SUPFAM" id="SSF50104">
    <property type="entry name" value="Translation proteins SH3-like domain"/>
    <property type="match status" value="1"/>
</dbReference>
<dbReference type="Pfam" id="PF01777">
    <property type="entry name" value="Ribosomal_L27e"/>
    <property type="match status" value="1"/>
</dbReference>
<dbReference type="InterPro" id="IPR041991">
    <property type="entry name" value="Ribosomal_eL27_KOW"/>
</dbReference>
<dbReference type="InterPro" id="IPR001141">
    <property type="entry name" value="Ribosomal_eL27"/>
</dbReference>
<dbReference type="GO" id="GO:1990904">
    <property type="term" value="C:ribonucleoprotein complex"/>
    <property type="evidence" value="ECO:0007669"/>
    <property type="project" value="UniProtKB-KW"/>
</dbReference>
<dbReference type="OrthoDB" id="2365484at2759"/>